<feature type="compositionally biased region" description="Polar residues" evidence="10">
    <location>
        <begin position="160"/>
        <end position="170"/>
    </location>
</feature>
<feature type="region of interest" description="Disordered" evidence="10">
    <location>
        <begin position="1"/>
        <end position="170"/>
    </location>
</feature>
<keyword evidence="2" id="KW-0479">Metal-binding</keyword>
<name>A5DEV4_PICGU</name>
<evidence type="ECO:0000259" key="11">
    <source>
        <dbReference type="PROSITE" id="PS50157"/>
    </source>
</evidence>
<evidence type="ECO:0000256" key="9">
    <source>
        <dbReference type="PROSITE-ProRule" id="PRU00042"/>
    </source>
</evidence>
<keyword evidence="7" id="KW-0804">Transcription</keyword>
<keyword evidence="6" id="KW-0805">Transcription regulation</keyword>
<feature type="domain" description="C2H2-type" evidence="11">
    <location>
        <begin position="340"/>
        <end position="367"/>
    </location>
</feature>
<feature type="domain" description="C2H2-type" evidence="11">
    <location>
        <begin position="368"/>
        <end position="397"/>
    </location>
</feature>
<feature type="compositionally biased region" description="Low complexity" evidence="10">
    <location>
        <begin position="293"/>
        <end position="312"/>
    </location>
</feature>
<dbReference type="OMA" id="KHECPWP"/>
<dbReference type="KEGG" id="pgu:PGUG_01805"/>
<dbReference type="InterPro" id="IPR036236">
    <property type="entry name" value="Znf_C2H2_sf"/>
</dbReference>
<dbReference type="GeneID" id="5127808"/>
<evidence type="ECO:0000256" key="4">
    <source>
        <dbReference type="ARBA" id="ARBA00022771"/>
    </source>
</evidence>
<evidence type="ECO:0000256" key="8">
    <source>
        <dbReference type="ARBA" id="ARBA00023242"/>
    </source>
</evidence>
<comment type="subcellular location">
    <subcellularLocation>
        <location evidence="1">Nucleus</location>
    </subcellularLocation>
</comment>
<dbReference type="VEuPathDB" id="FungiDB:PGUG_01805"/>
<evidence type="ECO:0000256" key="2">
    <source>
        <dbReference type="ARBA" id="ARBA00022723"/>
    </source>
</evidence>
<dbReference type="Gene3D" id="3.30.160.60">
    <property type="entry name" value="Classic Zinc Finger"/>
    <property type="match status" value="2"/>
</dbReference>
<evidence type="ECO:0000256" key="6">
    <source>
        <dbReference type="ARBA" id="ARBA00023015"/>
    </source>
</evidence>
<evidence type="ECO:0000256" key="5">
    <source>
        <dbReference type="ARBA" id="ARBA00022833"/>
    </source>
</evidence>
<keyword evidence="8" id="KW-0539">Nucleus</keyword>
<dbReference type="eggNOG" id="KOG1721">
    <property type="taxonomic scope" value="Eukaryota"/>
</dbReference>
<feature type="compositionally biased region" description="Polar residues" evidence="10">
    <location>
        <begin position="255"/>
        <end position="266"/>
    </location>
</feature>
<reference evidence="12 13" key="1">
    <citation type="journal article" date="2009" name="Nature">
        <title>Evolution of pathogenicity and sexual reproduction in eight Candida genomes.</title>
        <authorList>
            <person name="Butler G."/>
            <person name="Rasmussen M.D."/>
            <person name="Lin M.F."/>
            <person name="Santos M.A."/>
            <person name="Sakthikumar S."/>
            <person name="Munro C.A."/>
            <person name="Rheinbay E."/>
            <person name="Grabherr M."/>
            <person name="Forche A."/>
            <person name="Reedy J.L."/>
            <person name="Agrafioti I."/>
            <person name="Arnaud M.B."/>
            <person name="Bates S."/>
            <person name="Brown A.J."/>
            <person name="Brunke S."/>
            <person name="Costanzo M.C."/>
            <person name="Fitzpatrick D.A."/>
            <person name="de Groot P.W."/>
            <person name="Harris D."/>
            <person name="Hoyer L.L."/>
            <person name="Hube B."/>
            <person name="Klis F.M."/>
            <person name="Kodira C."/>
            <person name="Lennard N."/>
            <person name="Logue M.E."/>
            <person name="Martin R."/>
            <person name="Neiman A.M."/>
            <person name="Nikolaou E."/>
            <person name="Quail M.A."/>
            <person name="Quinn J."/>
            <person name="Santos M.C."/>
            <person name="Schmitzberger F.F."/>
            <person name="Sherlock G."/>
            <person name="Shah P."/>
            <person name="Silverstein K.A."/>
            <person name="Skrzypek M.S."/>
            <person name="Soll D."/>
            <person name="Staggs R."/>
            <person name="Stansfield I."/>
            <person name="Stumpf M.P."/>
            <person name="Sudbery P.E."/>
            <person name="Srikantha T."/>
            <person name="Zeng Q."/>
            <person name="Berman J."/>
            <person name="Berriman M."/>
            <person name="Heitman J."/>
            <person name="Gow N.A."/>
            <person name="Lorenz M.C."/>
            <person name="Birren B.W."/>
            <person name="Kellis M."/>
            <person name="Cuomo C.A."/>
        </authorList>
    </citation>
    <scope>NUCLEOTIDE SEQUENCE [LARGE SCALE GENOMIC DNA]</scope>
    <source>
        <strain evidence="13">ATCC 6260 / CBS 566 / DSM 6381 / JCM 1539 / NBRC 10279 / NRRL Y-324</strain>
    </source>
</reference>
<dbReference type="Pfam" id="PF12874">
    <property type="entry name" value="zf-met"/>
    <property type="match status" value="1"/>
</dbReference>
<feature type="compositionally biased region" description="Polar residues" evidence="10">
    <location>
        <begin position="125"/>
        <end position="143"/>
    </location>
</feature>
<dbReference type="FunCoup" id="A5DEV4">
    <property type="interactions" value="336"/>
</dbReference>
<evidence type="ECO:0000313" key="12">
    <source>
        <dbReference type="EMBL" id="EDK37707.2"/>
    </source>
</evidence>
<organism evidence="12 13">
    <name type="scientific">Meyerozyma guilliermondii (strain ATCC 6260 / CBS 566 / DSM 6381 / JCM 1539 / NBRC 10279 / NRRL Y-324)</name>
    <name type="common">Yeast</name>
    <name type="synonym">Candida guilliermondii</name>
    <dbReference type="NCBI Taxonomy" id="294746"/>
    <lineage>
        <taxon>Eukaryota</taxon>
        <taxon>Fungi</taxon>
        <taxon>Dikarya</taxon>
        <taxon>Ascomycota</taxon>
        <taxon>Saccharomycotina</taxon>
        <taxon>Pichiomycetes</taxon>
        <taxon>Debaryomycetaceae</taxon>
        <taxon>Meyerozyma</taxon>
    </lineage>
</organism>
<keyword evidence="13" id="KW-1185">Reference proteome</keyword>
<feature type="compositionally biased region" description="Basic and acidic residues" evidence="10">
    <location>
        <begin position="225"/>
        <end position="241"/>
    </location>
</feature>
<dbReference type="PROSITE" id="PS50157">
    <property type="entry name" value="ZINC_FINGER_C2H2_2"/>
    <property type="match status" value="2"/>
</dbReference>
<dbReference type="AlphaFoldDB" id="A5DEV4"/>
<evidence type="ECO:0000256" key="10">
    <source>
        <dbReference type="SAM" id="MobiDB-lite"/>
    </source>
</evidence>
<dbReference type="Proteomes" id="UP000001997">
    <property type="component" value="Unassembled WGS sequence"/>
</dbReference>
<dbReference type="InterPro" id="IPR013087">
    <property type="entry name" value="Znf_C2H2_type"/>
</dbReference>
<dbReference type="Pfam" id="PF00096">
    <property type="entry name" value="zf-C2H2"/>
    <property type="match status" value="1"/>
</dbReference>
<gene>
    <name evidence="12" type="ORF">PGUG_01805</name>
</gene>
<keyword evidence="5" id="KW-0862">Zinc</keyword>
<dbReference type="InParanoid" id="A5DEV4"/>
<evidence type="ECO:0000256" key="7">
    <source>
        <dbReference type="ARBA" id="ARBA00023163"/>
    </source>
</evidence>
<dbReference type="RefSeq" id="XP_001486134.2">
    <property type="nucleotide sequence ID" value="XM_001486084.1"/>
</dbReference>
<protein>
    <recommendedName>
        <fullName evidence="11">C2H2-type domain-containing protein</fullName>
    </recommendedName>
</protein>
<dbReference type="PANTHER" id="PTHR46179:SF13">
    <property type="entry name" value="C2H2-TYPE DOMAIN-CONTAINING PROTEIN"/>
    <property type="match status" value="1"/>
</dbReference>
<feature type="compositionally biased region" description="Polar residues" evidence="10">
    <location>
        <begin position="94"/>
        <end position="104"/>
    </location>
</feature>
<feature type="compositionally biased region" description="Low complexity" evidence="10">
    <location>
        <begin position="51"/>
        <end position="69"/>
    </location>
</feature>
<dbReference type="InterPro" id="IPR051061">
    <property type="entry name" value="Zinc_finger_trans_reg"/>
</dbReference>
<accession>A5DEV4</accession>
<dbReference type="PANTHER" id="PTHR46179">
    <property type="entry name" value="ZINC FINGER PROTEIN"/>
    <property type="match status" value="1"/>
</dbReference>
<dbReference type="SMART" id="SM00355">
    <property type="entry name" value="ZnF_C2H2"/>
    <property type="match status" value="2"/>
</dbReference>
<dbReference type="SUPFAM" id="SSF57667">
    <property type="entry name" value="beta-beta-alpha zinc fingers"/>
    <property type="match status" value="1"/>
</dbReference>
<evidence type="ECO:0000313" key="13">
    <source>
        <dbReference type="Proteomes" id="UP000001997"/>
    </source>
</evidence>
<dbReference type="OrthoDB" id="6077919at2759"/>
<keyword evidence="4 9" id="KW-0863">Zinc-finger</keyword>
<dbReference type="GO" id="GO:0008270">
    <property type="term" value="F:zinc ion binding"/>
    <property type="evidence" value="ECO:0007669"/>
    <property type="project" value="UniProtKB-KW"/>
</dbReference>
<dbReference type="PROSITE" id="PS00028">
    <property type="entry name" value="ZINC_FINGER_C2H2_1"/>
    <property type="match status" value="2"/>
</dbReference>
<evidence type="ECO:0000256" key="1">
    <source>
        <dbReference type="ARBA" id="ARBA00004123"/>
    </source>
</evidence>
<dbReference type="FunFam" id="3.30.160.60:FF:001102">
    <property type="entry name" value="Transcription factor IIIA"/>
    <property type="match status" value="1"/>
</dbReference>
<feature type="region of interest" description="Disordered" evidence="10">
    <location>
        <begin position="216"/>
        <end position="343"/>
    </location>
</feature>
<proteinExistence type="predicted"/>
<evidence type="ECO:0000256" key="3">
    <source>
        <dbReference type="ARBA" id="ARBA00022737"/>
    </source>
</evidence>
<keyword evidence="3" id="KW-0677">Repeat</keyword>
<dbReference type="GO" id="GO:0006357">
    <property type="term" value="P:regulation of transcription by RNA polymerase II"/>
    <property type="evidence" value="ECO:0007669"/>
    <property type="project" value="TreeGrafter"/>
</dbReference>
<dbReference type="HOGENOM" id="CLU_689088_0_0_1"/>
<dbReference type="EMBL" id="CH408156">
    <property type="protein sequence ID" value="EDK37707.2"/>
    <property type="molecule type" value="Genomic_DNA"/>
</dbReference>
<dbReference type="GO" id="GO:0005634">
    <property type="term" value="C:nucleus"/>
    <property type="evidence" value="ECO:0007669"/>
    <property type="project" value="UniProtKB-SubCell"/>
</dbReference>
<sequence length="400" mass="44425">MSSNPHETFVLSFHEKVKNEPNTMSDNIAPEANDDHTYPSSGDPQFQRPGFQSEFSPHFHSSPTSPKHSIPSDPPQFDNFSFSIDQRPPHPHSSHGQPIHTSFPIQDHYSSHIHGPPLPADPQHDPNSSRTGSHSSAPSSRQQHVLPMVPPRQMLGYPQHFSSTSSLPHSQESLLQAPIIPPQVYMPQPIPSDVHPLGELGPDHFYECPSSDMYPPHAYPAELTPVDHNRGVPLSEDDHFSPPKFNFGRALSLDNEFTSTYSSNDPSPYAMASDDADFSATAPVPSEKEPESSKVSNQTSPSPSASPQSNSPVLTGPSGRRAPERKKRNSVPTGEAAARSRCPICKKQFKRPSSMQTHIYSHTGQKCFKCPWEGCGREFNVKSNMTRHYKLHERDERRST</sequence>